<reference evidence="1 2" key="1">
    <citation type="submission" date="2024-06" db="EMBL/GenBank/DDBJ databases">
        <title>Genome sequencing of Agrobacterium spp. from tobacco in Serbia.</title>
        <authorList>
            <person name="Ilicic R.J."/>
            <person name="Studholme D.J."/>
            <person name="Jelusic A."/>
            <person name="Barac G."/>
            <person name="Bagi F."/>
            <person name="Popovic Milovanovic T."/>
        </authorList>
    </citation>
    <scope>NUCLEOTIDE SEQUENCE [LARGE SCALE GENOMIC DNA]</scope>
    <source>
        <strain evidence="1 2">DA1</strain>
    </source>
</reference>
<proteinExistence type="predicted"/>
<dbReference type="InterPro" id="IPR032710">
    <property type="entry name" value="NTF2-like_dom_sf"/>
</dbReference>
<sequence length="115" mass="12447">MSTDVETAKLSDLEVVIAMVQVYVYGMWSCTILDLSCPLFDEAVMFGAINDAIEVGSIRSFYDYVDQQGSAAQMKAKIDVLDMTSSSAVVLVAVENDATGTDYIDYHTLIKIGGS</sequence>
<dbReference type="Pfam" id="PF12893">
    <property type="entry name" value="Lumazine_bd_2"/>
    <property type="match status" value="1"/>
</dbReference>
<organism evidence="1 2">
    <name type="scientific">Agrobacterium radiobacter</name>
    <dbReference type="NCBI Taxonomy" id="362"/>
    <lineage>
        <taxon>Bacteria</taxon>
        <taxon>Pseudomonadati</taxon>
        <taxon>Pseudomonadota</taxon>
        <taxon>Alphaproteobacteria</taxon>
        <taxon>Hyphomicrobiales</taxon>
        <taxon>Rhizobiaceae</taxon>
        <taxon>Rhizobium/Agrobacterium group</taxon>
        <taxon>Agrobacterium</taxon>
        <taxon>Agrobacterium tumefaciens complex</taxon>
    </lineage>
</organism>
<accession>A0ABD5LQQ1</accession>
<evidence type="ECO:0000313" key="1">
    <source>
        <dbReference type="EMBL" id="MES4992531.1"/>
    </source>
</evidence>
<name>A0ABD5LQQ1_AGRRD</name>
<dbReference type="EMBL" id="JBETME010000008">
    <property type="protein sequence ID" value="MES4992531.1"/>
    <property type="molecule type" value="Genomic_DNA"/>
</dbReference>
<comment type="caution">
    <text evidence="1">The sequence shown here is derived from an EMBL/GenBank/DDBJ whole genome shotgun (WGS) entry which is preliminary data.</text>
</comment>
<dbReference type="SUPFAM" id="SSF54427">
    <property type="entry name" value="NTF2-like"/>
    <property type="match status" value="1"/>
</dbReference>
<gene>
    <name evidence="1" type="ORF">ABVB70_19605</name>
</gene>
<evidence type="ECO:0000313" key="2">
    <source>
        <dbReference type="Proteomes" id="UP001438189"/>
    </source>
</evidence>
<protein>
    <submittedName>
        <fullName evidence="1">Nuclear transport factor 2 family protein</fullName>
    </submittedName>
</protein>
<dbReference type="Gene3D" id="3.10.450.50">
    <property type="match status" value="1"/>
</dbReference>
<dbReference type="InterPro" id="IPR039437">
    <property type="entry name" value="FrzH/put_lumazine-bd"/>
</dbReference>
<dbReference type="AlphaFoldDB" id="A0ABD5LQQ1"/>
<dbReference type="Proteomes" id="UP001438189">
    <property type="component" value="Unassembled WGS sequence"/>
</dbReference>
<dbReference type="RefSeq" id="WP_353574482.1">
    <property type="nucleotide sequence ID" value="NZ_JBETME010000008.1"/>
</dbReference>